<dbReference type="InParanoid" id="A0A0C3G8W4"/>
<feature type="coiled-coil region" evidence="1">
    <location>
        <begin position="87"/>
        <end position="114"/>
    </location>
</feature>
<evidence type="ECO:0000313" key="2">
    <source>
        <dbReference type="EMBL" id="KIM88179.1"/>
    </source>
</evidence>
<evidence type="ECO:0000256" key="1">
    <source>
        <dbReference type="SAM" id="Coils"/>
    </source>
</evidence>
<reference evidence="2 3" key="1">
    <citation type="submission" date="2014-04" db="EMBL/GenBank/DDBJ databases">
        <authorList>
            <consortium name="DOE Joint Genome Institute"/>
            <person name="Kuo A."/>
            <person name="Tarkka M."/>
            <person name="Buscot F."/>
            <person name="Kohler A."/>
            <person name="Nagy L.G."/>
            <person name="Floudas D."/>
            <person name="Copeland A."/>
            <person name="Barry K.W."/>
            <person name="Cichocki N."/>
            <person name="Veneault-Fourrey C."/>
            <person name="LaButti K."/>
            <person name="Lindquist E.A."/>
            <person name="Lipzen A."/>
            <person name="Lundell T."/>
            <person name="Morin E."/>
            <person name="Murat C."/>
            <person name="Sun H."/>
            <person name="Tunlid A."/>
            <person name="Henrissat B."/>
            <person name="Grigoriev I.V."/>
            <person name="Hibbett D.S."/>
            <person name="Martin F."/>
            <person name="Nordberg H.P."/>
            <person name="Cantor M.N."/>
            <person name="Hua S.X."/>
        </authorList>
    </citation>
    <scope>NUCLEOTIDE SEQUENCE [LARGE SCALE GENOMIC DNA]</scope>
    <source>
        <strain evidence="2 3">F 1598</strain>
    </source>
</reference>
<keyword evidence="1" id="KW-0175">Coiled coil</keyword>
<name>A0A0C3G8W4_PILCF</name>
<protein>
    <submittedName>
        <fullName evidence="2">Uncharacterized protein</fullName>
    </submittedName>
</protein>
<proteinExistence type="predicted"/>
<dbReference type="EMBL" id="KN832977">
    <property type="protein sequence ID" value="KIM88179.1"/>
    <property type="molecule type" value="Genomic_DNA"/>
</dbReference>
<dbReference type="Proteomes" id="UP000054166">
    <property type="component" value="Unassembled WGS sequence"/>
</dbReference>
<accession>A0A0C3G8W4</accession>
<evidence type="ECO:0000313" key="3">
    <source>
        <dbReference type="Proteomes" id="UP000054166"/>
    </source>
</evidence>
<keyword evidence="3" id="KW-1185">Reference proteome</keyword>
<organism evidence="2 3">
    <name type="scientific">Piloderma croceum (strain F 1598)</name>
    <dbReference type="NCBI Taxonomy" id="765440"/>
    <lineage>
        <taxon>Eukaryota</taxon>
        <taxon>Fungi</taxon>
        <taxon>Dikarya</taxon>
        <taxon>Basidiomycota</taxon>
        <taxon>Agaricomycotina</taxon>
        <taxon>Agaricomycetes</taxon>
        <taxon>Agaricomycetidae</taxon>
        <taxon>Atheliales</taxon>
        <taxon>Atheliaceae</taxon>
        <taxon>Piloderma</taxon>
    </lineage>
</organism>
<sequence length="163" mass="18309">MVDKALLGLRSYSKTMPGPIRNVNTIAKLSSDPVRARYGSIPVTARREIPAYTAGEISAELENTRDLNHGVHVSIGVQTEDNGGIGGPALQAEIQELQKELAEVNEKILWYEEDNRYMRQRAANYRADWINERRRVDAIEMDGWENQGGISQARWSSPSPDRS</sequence>
<dbReference type="AlphaFoldDB" id="A0A0C3G8W4"/>
<dbReference type="HOGENOM" id="CLU_1627707_0_0_1"/>
<gene>
    <name evidence="2" type="ORF">PILCRDRAFT_3214</name>
</gene>
<reference evidence="3" key="2">
    <citation type="submission" date="2015-01" db="EMBL/GenBank/DDBJ databases">
        <title>Evolutionary Origins and Diversification of the Mycorrhizal Mutualists.</title>
        <authorList>
            <consortium name="DOE Joint Genome Institute"/>
            <consortium name="Mycorrhizal Genomics Consortium"/>
            <person name="Kohler A."/>
            <person name="Kuo A."/>
            <person name="Nagy L.G."/>
            <person name="Floudas D."/>
            <person name="Copeland A."/>
            <person name="Barry K.W."/>
            <person name="Cichocki N."/>
            <person name="Veneault-Fourrey C."/>
            <person name="LaButti K."/>
            <person name="Lindquist E.A."/>
            <person name="Lipzen A."/>
            <person name="Lundell T."/>
            <person name="Morin E."/>
            <person name="Murat C."/>
            <person name="Riley R."/>
            <person name="Ohm R."/>
            <person name="Sun H."/>
            <person name="Tunlid A."/>
            <person name="Henrissat B."/>
            <person name="Grigoriev I.V."/>
            <person name="Hibbett D.S."/>
            <person name="Martin F."/>
        </authorList>
    </citation>
    <scope>NUCLEOTIDE SEQUENCE [LARGE SCALE GENOMIC DNA]</scope>
    <source>
        <strain evidence="3">F 1598</strain>
    </source>
</reference>